<sequence>MSTTPTSATIPIEEFHAKLQEAVEARSYQRIEVFIFRFEDDATGADKDAITFSDCMRDVFGINDVEDFAIERTSKFVGYDVHRRICAKVDRLLRSRSLLIIAYIGRGVIDMADRLQLISENGSQKMFWSNIHDYILASTDDYMENLDVFAMLDCCYAGSAVCAGGNRSVQLLASCEDRHGVCSRTDAVSFTERFRQAAYALANAGNLSVSVESLFSELQRLRPSGAPDAVHEIIGNARPLVLSVPKSSSNETNVLLKISLTGGPSDVILNDFLQLTKTIPPEFKVTLENA</sequence>
<evidence type="ECO:0000313" key="1">
    <source>
        <dbReference type="EMBL" id="KAJ8096677.1"/>
    </source>
</evidence>
<organism evidence="1 2">
    <name type="scientific">Lipomyces tetrasporus</name>
    <dbReference type="NCBI Taxonomy" id="54092"/>
    <lineage>
        <taxon>Eukaryota</taxon>
        <taxon>Fungi</taxon>
        <taxon>Dikarya</taxon>
        <taxon>Ascomycota</taxon>
        <taxon>Saccharomycotina</taxon>
        <taxon>Lipomycetes</taxon>
        <taxon>Lipomycetales</taxon>
        <taxon>Lipomycetaceae</taxon>
        <taxon>Lipomyces</taxon>
    </lineage>
</organism>
<accession>A0AAD7QMK9</accession>
<proteinExistence type="predicted"/>
<comment type="caution">
    <text evidence="1">The sequence shown here is derived from an EMBL/GenBank/DDBJ whole genome shotgun (WGS) entry which is preliminary data.</text>
</comment>
<protein>
    <submittedName>
        <fullName evidence="1">Uncharacterized protein</fullName>
    </submittedName>
</protein>
<dbReference type="Proteomes" id="UP001217417">
    <property type="component" value="Unassembled WGS sequence"/>
</dbReference>
<dbReference type="EMBL" id="JARPMG010000013">
    <property type="protein sequence ID" value="KAJ8096677.1"/>
    <property type="molecule type" value="Genomic_DNA"/>
</dbReference>
<dbReference type="RefSeq" id="XP_056040127.1">
    <property type="nucleotide sequence ID" value="XM_056188831.1"/>
</dbReference>
<name>A0AAD7QMK9_9ASCO</name>
<dbReference type="GeneID" id="80883997"/>
<reference evidence="1" key="1">
    <citation type="submission" date="2023-03" db="EMBL/GenBank/DDBJ databases">
        <title>Near-Complete genome sequence of Lipomyces tetrasporous NRRL Y-64009, an oleaginous yeast capable of growing on lignocellulosic hydrolysates.</title>
        <authorList>
            <consortium name="Lawrence Berkeley National Laboratory"/>
            <person name="Jagtap S.S."/>
            <person name="Liu J.-J."/>
            <person name="Walukiewicz H.E."/>
            <person name="Pangilinan J."/>
            <person name="Lipzen A."/>
            <person name="Ahrendt S."/>
            <person name="Koriabine M."/>
            <person name="Cobaugh K."/>
            <person name="Salamov A."/>
            <person name="Yoshinaga Y."/>
            <person name="Ng V."/>
            <person name="Daum C."/>
            <person name="Grigoriev I.V."/>
            <person name="Slininger P.J."/>
            <person name="Dien B.S."/>
            <person name="Jin Y.-S."/>
            <person name="Rao C.V."/>
        </authorList>
    </citation>
    <scope>NUCLEOTIDE SEQUENCE</scope>
    <source>
        <strain evidence="1">NRRL Y-64009</strain>
    </source>
</reference>
<evidence type="ECO:0000313" key="2">
    <source>
        <dbReference type="Proteomes" id="UP001217417"/>
    </source>
</evidence>
<keyword evidence="2" id="KW-1185">Reference proteome</keyword>
<dbReference type="AlphaFoldDB" id="A0AAD7QMK9"/>
<gene>
    <name evidence="1" type="ORF">POJ06DRAFT_263108</name>
</gene>